<comment type="cofactor">
    <cofactor evidence="1">
        <name>Mg(2+)</name>
        <dbReference type="ChEBI" id="CHEBI:18420"/>
    </cofactor>
</comment>
<evidence type="ECO:0000256" key="11">
    <source>
        <dbReference type="ARBA" id="ARBA00022842"/>
    </source>
</evidence>
<dbReference type="Gene3D" id="3.40.50.300">
    <property type="entry name" value="P-loop containing nucleotide triphosphate hydrolases"/>
    <property type="match status" value="1"/>
</dbReference>
<keyword evidence="20" id="KW-1185">Reference proteome</keyword>
<evidence type="ECO:0000256" key="4">
    <source>
        <dbReference type="ARBA" id="ARBA00022528"/>
    </source>
</evidence>
<evidence type="ECO:0000259" key="18">
    <source>
        <dbReference type="PROSITE" id="PS51720"/>
    </source>
</evidence>
<dbReference type="SUPFAM" id="SSF52540">
    <property type="entry name" value="P-loop containing nucleoside triphosphate hydrolases"/>
    <property type="match status" value="1"/>
</dbReference>
<keyword evidence="7" id="KW-0479">Metal-binding</keyword>
<protein>
    <recommendedName>
        <fullName evidence="18">AIG1-type G domain-containing protein</fullName>
    </recommendedName>
</protein>
<dbReference type="PRINTS" id="PR00326">
    <property type="entry name" value="GTP1OBG"/>
</dbReference>
<evidence type="ECO:0000256" key="1">
    <source>
        <dbReference type="ARBA" id="ARBA00001946"/>
    </source>
</evidence>
<dbReference type="GO" id="GO:0009707">
    <property type="term" value="C:chloroplast outer membrane"/>
    <property type="evidence" value="ECO:0007669"/>
    <property type="project" value="UniProtKB-SubCell"/>
</dbReference>
<keyword evidence="6" id="KW-0812">Transmembrane</keyword>
<evidence type="ECO:0000256" key="7">
    <source>
        <dbReference type="ARBA" id="ARBA00022723"/>
    </source>
</evidence>
<dbReference type="InterPro" id="IPR027417">
    <property type="entry name" value="P-loop_NTPase"/>
</dbReference>
<keyword evidence="4" id="KW-0150">Chloroplast</keyword>
<dbReference type="Proteomes" id="UP001301350">
    <property type="component" value="Unassembled WGS sequence"/>
</dbReference>
<comment type="caution">
    <text evidence="19">The sequence shown here is derived from an EMBL/GenBank/DDBJ whole genome shotgun (WGS) entry which is preliminary data.</text>
</comment>
<evidence type="ECO:0000256" key="8">
    <source>
        <dbReference type="ARBA" id="ARBA00022741"/>
    </source>
</evidence>
<organism evidence="19 20">
    <name type="scientific">Cyanidium caldarium</name>
    <name type="common">Red alga</name>
    <dbReference type="NCBI Taxonomy" id="2771"/>
    <lineage>
        <taxon>Eukaryota</taxon>
        <taxon>Rhodophyta</taxon>
        <taxon>Bangiophyceae</taxon>
        <taxon>Cyanidiales</taxon>
        <taxon>Cyanidiaceae</taxon>
        <taxon>Cyanidium</taxon>
    </lineage>
</organism>
<dbReference type="InterPro" id="IPR006703">
    <property type="entry name" value="G_AIG1"/>
</dbReference>
<feature type="region of interest" description="Disordered" evidence="17">
    <location>
        <begin position="476"/>
        <end position="503"/>
    </location>
</feature>
<dbReference type="InterPro" id="IPR006073">
    <property type="entry name" value="GTP-bd"/>
</dbReference>
<evidence type="ECO:0000256" key="16">
    <source>
        <dbReference type="ARBA" id="ARBA00024013"/>
    </source>
</evidence>
<accession>A0AAV9IV62</accession>
<keyword evidence="3" id="KW-0813">Transport</keyword>
<feature type="region of interest" description="Disordered" evidence="17">
    <location>
        <begin position="403"/>
        <end position="433"/>
    </location>
</feature>
<reference evidence="19 20" key="1">
    <citation type="submission" date="2022-07" db="EMBL/GenBank/DDBJ databases">
        <title>Genome-wide signatures of adaptation to extreme environments.</title>
        <authorList>
            <person name="Cho C.H."/>
            <person name="Yoon H.S."/>
        </authorList>
    </citation>
    <scope>NUCLEOTIDE SEQUENCE [LARGE SCALE GENOMIC DNA]</scope>
    <source>
        <strain evidence="19 20">DBV 063 E5</strain>
    </source>
</reference>
<evidence type="ECO:0000256" key="5">
    <source>
        <dbReference type="ARBA" id="ARBA00022640"/>
    </source>
</evidence>
<dbReference type="GO" id="GO:0015031">
    <property type="term" value="P:protein transport"/>
    <property type="evidence" value="ECO:0007669"/>
    <property type="project" value="UniProtKB-KW"/>
</dbReference>
<evidence type="ECO:0000256" key="9">
    <source>
        <dbReference type="ARBA" id="ARBA00022801"/>
    </source>
</evidence>
<evidence type="ECO:0000256" key="3">
    <source>
        <dbReference type="ARBA" id="ARBA00022448"/>
    </source>
</evidence>
<keyword evidence="15" id="KW-0472">Membrane</keyword>
<keyword evidence="10" id="KW-1002">Plastid outer membrane</keyword>
<feature type="domain" description="AIG1-type G" evidence="18">
    <location>
        <begin position="81"/>
        <end position="316"/>
    </location>
</feature>
<keyword evidence="11" id="KW-0460">Magnesium</keyword>
<evidence type="ECO:0000256" key="14">
    <source>
        <dbReference type="ARBA" id="ARBA00023134"/>
    </source>
</evidence>
<dbReference type="PROSITE" id="PS51720">
    <property type="entry name" value="G_AIG1"/>
    <property type="match status" value="1"/>
</dbReference>
<keyword evidence="12" id="KW-0653">Protein transport</keyword>
<keyword evidence="13" id="KW-1133">Transmembrane helix</keyword>
<keyword evidence="14" id="KW-0342">GTP-binding</keyword>
<feature type="compositionally biased region" description="Polar residues" evidence="17">
    <location>
        <begin position="9"/>
        <end position="33"/>
    </location>
</feature>
<dbReference type="EMBL" id="JANCYW010000007">
    <property type="protein sequence ID" value="KAK4536029.1"/>
    <property type="molecule type" value="Genomic_DNA"/>
</dbReference>
<comment type="subcellular location">
    <subcellularLocation>
        <location evidence="2">Membrane</location>
        <topology evidence="2">Single-pass membrane protein</topology>
    </subcellularLocation>
    <subcellularLocation>
        <location evidence="16">Plastid</location>
        <location evidence="16">Chloroplast outer membrane</location>
    </subcellularLocation>
</comment>
<proteinExistence type="predicted"/>
<dbReference type="PANTHER" id="PTHR10903">
    <property type="entry name" value="GTPASE, IMAP FAMILY MEMBER-RELATED"/>
    <property type="match status" value="1"/>
</dbReference>
<dbReference type="GO" id="GO:0005525">
    <property type="term" value="F:GTP binding"/>
    <property type="evidence" value="ECO:0007669"/>
    <property type="project" value="UniProtKB-KW"/>
</dbReference>
<evidence type="ECO:0000256" key="10">
    <source>
        <dbReference type="ARBA" id="ARBA00022805"/>
    </source>
</evidence>
<keyword evidence="5" id="KW-0934">Plastid</keyword>
<evidence type="ECO:0000256" key="15">
    <source>
        <dbReference type="ARBA" id="ARBA00023136"/>
    </source>
</evidence>
<evidence type="ECO:0000256" key="6">
    <source>
        <dbReference type="ARBA" id="ARBA00022692"/>
    </source>
</evidence>
<keyword evidence="8" id="KW-0547">Nucleotide-binding</keyword>
<dbReference type="AlphaFoldDB" id="A0AAV9IV62"/>
<evidence type="ECO:0000313" key="20">
    <source>
        <dbReference type="Proteomes" id="UP001301350"/>
    </source>
</evidence>
<dbReference type="InterPro" id="IPR045058">
    <property type="entry name" value="GIMA/IAN/Toc"/>
</dbReference>
<keyword evidence="9" id="KW-0378">Hydrolase</keyword>
<dbReference type="GO" id="GO:0046872">
    <property type="term" value="F:metal ion binding"/>
    <property type="evidence" value="ECO:0007669"/>
    <property type="project" value="UniProtKB-KW"/>
</dbReference>
<evidence type="ECO:0000256" key="12">
    <source>
        <dbReference type="ARBA" id="ARBA00022927"/>
    </source>
</evidence>
<name>A0AAV9IV62_CYACA</name>
<gene>
    <name evidence="19" type="ORF">CDCA_CDCA07G2054</name>
</gene>
<dbReference type="Pfam" id="PF04548">
    <property type="entry name" value="AIG1"/>
    <property type="match status" value="1"/>
</dbReference>
<dbReference type="PANTHER" id="PTHR10903:SF135">
    <property type="entry name" value="TRANSLOCASE OF CHLOROPLAST 120, CHLOROPLASTIC-RELATED"/>
    <property type="match status" value="1"/>
</dbReference>
<feature type="region of interest" description="Disordered" evidence="17">
    <location>
        <begin position="1"/>
        <end position="33"/>
    </location>
</feature>
<feature type="compositionally biased region" description="Basic and acidic residues" evidence="17">
    <location>
        <begin position="410"/>
        <end position="433"/>
    </location>
</feature>
<dbReference type="GO" id="GO:0016787">
    <property type="term" value="F:hydrolase activity"/>
    <property type="evidence" value="ECO:0007669"/>
    <property type="project" value="UniProtKB-KW"/>
</dbReference>
<evidence type="ECO:0000256" key="13">
    <source>
        <dbReference type="ARBA" id="ARBA00022989"/>
    </source>
</evidence>
<sequence>MEGRLTPLSLPSSQNSSDGGVPTPTSGESSYPTSFGVPGMLSDSFEEPDAYGGQVLALEDVPDATYQAVIRLAAAARSCQVSRLRFLLIGAPGVGKSSLINSLLNEKVCAVSAFERGTRVPSVHAREVDSVVLEFVDTPGLVSEAERGMVPAKRTLMRVRKAVGNCTGDDKHLRSIHVVLYVMRLDETRPDFTDYLNLKLLVVMFGERILENLVFVYTHGQSLPPAQLGYLDYLRGRYDLAQSYIAEVVGPQRAPRVPVYIAENSPKCPVIEATGERKLPDGTPWLTQLYDGLRLEIFPHENETLALPTEQVPAVRAYTFDRRVTGMGDGRPQSWLRRLVGNAWFIMGAQLLALQMFTAHAARKEYELDNPKQYEVDDISVIPKHEREAMEAEEAAKAAAAAKLAADPSPRARLEEATEREFAVDQKTGRLQRDPDDYDLHECLVEREISEDGRVVRTMYLDKDNPEMMREYHIEVLEPEAPLPSPPDTKRNPSPPTNERTSK</sequence>
<evidence type="ECO:0000313" key="19">
    <source>
        <dbReference type="EMBL" id="KAK4536029.1"/>
    </source>
</evidence>
<evidence type="ECO:0000256" key="17">
    <source>
        <dbReference type="SAM" id="MobiDB-lite"/>
    </source>
</evidence>
<evidence type="ECO:0000256" key="2">
    <source>
        <dbReference type="ARBA" id="ARBA00004167"/>
    </source>
</evidence>